<evidence type="ECO:0000313" key="1">
    <source>
        <dbReference type="EMBL" id="KAJ3979678.1"/>
    </source>
</evidence>
<proteinExistence type="predicted"/>
<name>A0AA38PQ88_9AGAR</name>
<dbReference type="AlphaFoldDB" id="A0AA38PQ88"/>
<reference evidence="1" key="1">
    <citation type="submission" date="2022-08" db="EMBL/GenBank/DDBJ databases">
        <authorList>
            <consortium name="DOE Joint Genome Institute"/>
            <person name="Min B."/>
            <person name="Riley R."/>
            <person name="Sierra-Patev S."/>
            <person name="Naranjo-Ortiz M."/>
            <person name="Looney B."/>
            <person name="Konkel Z."/>
            <person name="Slot J.C."/>
            <person name="Sakamoto Y."/>
            <person name="Steenwyk J.L."/>
            <person name="Rokas A."/>
            <person name="Carro J."/>
            <person name="Camarero S."/>
            <person name="Ferreira P."/>
            <person name="Molpeceres G."/>
            <person name="Ruiz-Duenas F.J."/>
            <person name="Serrano A."/>
            <person name="Henrissat B."/>
            <person name="Drula E."/>
            <person name="Hughes K.W."/>
            <person name="Mata J.L."/>
            <person name="Ishikawa N.K."/>
            <person name="Vargas-Isla R."/>
            <person name="Ushijima S."/>
            <person name="Smith C.A."/>
            <person name="Ahrendt S."/>
            <person name="Andreopoulos W."/>
            <person name="He G."/>
            <person name="Labutti K."/>
            <person name="Lipzen A."/>
            <person name="Ng V."/>
            <person name="Sandor L."/>
            <person name="Barry K."/>
            <person name="Martinez A.T."/>
            <person name="Xiao Y."/>
            <person name="Gibbons J.G."/>
            <person name="Terashima K."/>
            <person name="Hibbett D.S."/>
            <person name="Grigoriev I.V."/>
        </authorList>
    </citation>
    <scope>NUCLEOTIDE SEQUENCE</scope>
    <source>
        <strain evidence="1">TFB7829</strain>
    </source>
</reference>
<dbReference type="EMBL" id="MU802290">
    <property type="protein sequence ID" value="KAJ3979678.1"/>
    <property type="molecule type" value="Genomic_DNA"/>
</dbReference>
<protein>
    <submittedName>
        <fullName evidence="1">Uncharacterized protein</fullName>
    </submittedName>
</protein>
<gene>
    <name evidence="1" type="ORF">F5890DRAFT_1420980</name>
</gene>
<dbReference type="Proteomes" id="UP001163850">
    <property type="component" value="Unassembled WGS sequence"/>
</dbReference>
<evidence type="ECO:0000313" key="2">
    <source>
        <dbReference type="Proteomes" id="UP001163850"/>
    </source>
</evidence>
<organism evidence="1 2">
    <name type="scientific">Lentinula detonsa</name>
    <dbReference type="NCBI Taxonomy" id="2804962"/>
    <lineage>
        <taxon>Eukaryota</taxon>
        <taxon>Fungi</taxon>
        <taxon>Dikarya</taxon>
        <taxon>Basidiomycota</taxon>
        <taxon>Agaricomycotina</taxon>
        <taxon>Agaricomycetes</taxon>
        <taxon>Agaricomycetidae</taxon>
        <taxon>Agaricales</taxon>
        <taxon>Marasmiineae</taxon>
        <taxon>Omphalotaceae</taxon>
        <taxon>Lentinula</taxon>
    </lineage>
</organism>
<feature type="non-terminal residue" evidence="1">
    <location>
        <position position="237"/>
    </location>
</feature>
<sequence>MPTSLSVALKRFGADGRFDLYASCPSCCYNNKATPLSGPDQYDYPETCLNQIVGETGVSICGAKLLSRRRDGSQQPIKPYLVNSLADYLTRCLADERYLQQSIAASDHAFEAGSCCQDLSGARNVFEANFIKDFKGPDGKLFVDRGDKIRLAFSIHVDFFNPHRNTHAGAHQSIGIISCANLGLDSSLRNIPESIFYGAIIPGPFEPKTNDEHYELDHYVQPIIEQFVQAWRPGFQI</sequence>
<comment type="caution">
    <text evidence="1">The sequence shown here is derived from an EMBL/GenBank/DDBJ whole genome shotgun (WGS) entry which is preliminary data.</text>
</comment>
<accession>A0AA38PQ88</accession>